<evidence type="ECO:0000313" key="2">
    <source>
        <dbReference type="EMBL" id="MDS0281303.1"/>
    </source>
</evidence>
<keyword evidence="1" id="KW-0812">Transmembrane</keyword>
<evidence type="ECO:0008006" key="4">
    <source>
        <dbReference type="Google" id="ProtNLM"/>
    </source>
</evidence>
<keyword evidence="1" id="KW-0472">Membrane</keyword>
<protein>
    <recommendedName>
        <fullName evidence="4">CARDB domain-containing protein</fullName>
    </recommendedName>
</protein>
<dbReference type="PANTHER" id="PTHR35902:SF6">
    <property type="entry name" value="CONSERVED WITHIN P. AEROPHILUM"/>
    <property type="match status" value="1"/>
</dbReference>
<dbReference type="PANTHER" id="PTHR35902">
    <property type="entry name" value="S-LAYER DOMAIN-LIKE PROTEIN-RELATED"/>
    <property type="match status" value="1"/>
</dbReference>
<feature type="transmembrane region" description="Helical" evidence="1">
    <location>
        <begin position="503"/>
        <end position="523"/>
    </location>
</feature>
<evidence type="ECO:0000256" key="1">
    <source>
        <dbReference type="SAM" id="Phobius"/>
    </source>
</evidence>
<reference evidence="2 3" key="1">
    <citation type="submission" date="2022-06" db="EMBL/GenBank/DDBJ databases">
        <title>Halomicroarcula sp. a new haloarchaeum isolate from saline soil.</title>
        <authorList>
            <person name="Strakova D."/>
            <person name="Galisteo C."/>
            <person name="Sanchez-Porro C."/>
            <person name="Ventosa A."/>
        </authorList>
    </citation>
    <scope>NUCLEOTIDE SEQUENCE [LARGE SCALE GENOMIC DNA]</scope>
    <source>
        <strain evidence="2 3">S3CR25-11</strain>
    </source>
</reference>
<dbReference type="RefSeq" id="WP_310899140.1">
    <property type="nucleotide sequence ID" value="NZ_JAMQOS010000001.1"/>
</dbReference>
<proteinExistence type="predicted"/>
<keyword evidence="3" id="KW-1185">Reference proteome</keyword>
<dbReference type="EMBL" id="JAMQOS010000001">
    <property type="protein sequence ID" value="MDS0281303.1"/>
    <property type="molecule type" value="Genomic_DNA"/>
</dbReference>
<organism evidence="2 3">
    <name type="scientific">Haloarcula onubensis</name>
    <dbReference type="NCBI Taxonomy" id="2950539"/>
    <lineage>
        <taxon>Archaea</taxon>
        <taxon>Methanobacteriati</taxon>
        <taxon>Methanobacteriota</taxon>
        <taxon>Stenosarchaea group</taxon>
        <taxon>Halobacteria</taxon>
        <taxon>Halobacteriales</taxon>
        <taxon>Haloarculaceae</taxon>
        <taxon>Haloarcula</taxon>
    </lineage>
</organism>
<name>A0ABU2FKP6_9EURY</name>
<gene>
    <name evidence="2" type="ORF">NDI86_04150</name>
</gene>
<comment type="caution">
    <text evidence="2">The sequence shown here is derived from an EMBL/GenBank/DDBJ whole genome shotgun (WGS) entry which is preliminary data.</text>
</comment>
<evidence type="ECO:0000313" key="3">
    <source>
        <dbReference type="Proteomes" id="UP001268864"/>
    </source>
</evidence>
<dbReference type="Proteomes" id="UP001268864">
    <property type="component" value="Unassembled WGS sequence"/>
</dbReference>
<keyword evidence="1" id="KW-1133">Transmembrane helix</keyword>
<accession>A0ABU2FKP6</accession>
<sequence length="526" mass="53359">MRSRPARQRPRRAVALTLVLVVSAAAFGTAAVGPAAAADARVTLTDTTVTPATPTVGTPITAEATLRLSAGSDTSITVEVVRVVAPNASGENEVLGNATDLGRLSPGETLDVPVTFTVDEAGSRDLRLVAVGTDSDGDRVEATRPLTVGVERAGPQVEVETDRVVAGAESSVRATVSNPTTAPLRGIEVSVAGGESRRTIPTLAAGASETVNLTAVPAAGDGTVDLRTTYTTPNGVERETLTSAPVTVESLRTDVGLRVQRPQDDGGGQAAGDLTGLLGGGGGTAALQDQSGDDGAASAARVDVTVTNFGNAPVDDVVLTAEDDDGARLGSVGRFALADTLAPGEETTVTADLSRVRADGVRFVVSYDSPRGRNETALAYGYRAKRGEATLTGLDVSVTDGGRVTIDGNLANVGDGEVTSAVLAVRPGTGVQPAYPQRNYFVGTVDASSFAPFQLTAQADTENATQVPVEVRYAVDGEAVNRTVMVPLPPAQTGGDGGPISSGMALAILLGLAAAAGATVYVTRYR</sequence>